<dbReference type="RefSeq" id="NP_196357.2">
    <property type="nucleotide sequence ID" value="NM_120822.5"/>
</dbReference>
<evidence type="ECO:0000313" key="10">
    <source>
        <dbReference type="Proteomes" id="UP000426265"/>
    </source>
</evidence>
<feature type="binding site" evidence="4">
    <location>
        <position position="904"/>
    </location>
    <ligand>
        <name>substrate</name>
    </ligand>
</feature>
<evidence type="ECO:0000259" key="7">
    <source>
        <dbReference type="PROSITE" id="PS50006"/>
    </source>
</evidence>
<dbReference type="Pfam" id="PF06087">
    <property type="entry name" value="Tyr-DNA_phospho"/>
    <property type="match status" value="2"/>
</dbReference>
<dbReference type="CDD" id="cd00060">
    <property type="entry name" value="FHA"/>
    <property type="match status" value="1"/>
</dbReference>
<dbReference type="PROSITE" id="PS50006">
    <property type="entry name" value="FHA_DOMAIN"/>
    <property type="match status" value="1"/>
</dbReference>
<feature type="domain" description="FHA" evidence="7">
    <location>
        <begin position="40"/>
        <end position="126"/>
    </location>
</feature>
<feature type="active site" description="Nucleophile" evidence="3">
    <location>
        <position position="479"/>
    </location>
</feature>
<protein>
    <recommendedName>
        <fullName evidence="7">FHA domain-containing protein</fullName>
    </recommendedName>
</protein>
<feature type="compositionally biased region" description="Basic and acidic residues" evidence="6">
    <location>
        <begin position="1049"/>
        <end position="1059"/>
    </location>
</feature>
<dbReference type="Gene3D" id="3.30.870.10">
    <property type="entry name" value="Endonuclease Chain A"/>
    <property type="match status" value="2"/>
</dbReference>
<keyword evidence="1" id="KW-0479">Metal-binding</keyword>
<dbReference type="ExpressionAtlas" id="A0A654FZC6">
    <property type="expression patterns" value="baseline and differential"/>
</dbReference>
<dbReference type="EMBL" id="CACRSJ010000110">
    <property type="protein sequence ID" value="VYS66157.1"/>
    <property type="molecule type" value="Genomic_DNA"/>
</dbReference>
<dbReference type="CDD" id="cd09122">
    <property type="entry name" value="PLDc_Tdp1_1"/>
    <property type="match status" value="1"/>
</dbReference>
<sequence length="1084" mass="121377">MKRRQCEKVVIRIHNIGTPLISGSSGLPLELFHIQSDRPYTIGRSSSDGFCDFVIDHSSISRKHCQILFDSQSHKLYIFDGVIHLPSGSFSQVYDEFRRRLVGVEDLGNLKFRASLNGVYVNRVRVRKSKVQEVSIDDEVLFFCGKEGLCCKDGRVGFVVQEIVFEGRDASIVSVSSGHSRGTFSSGKRSKRVFAPMENEINSPVSGFYPPKAVGVVERVNSLVSYCRHILKSDDPLSCLRLSIISHSGKECLSCCTSKMFRSKVGIVADDRGVKSAEINHDMGHGLSGLRLSIERPNSNLHVDRRLGVSDLISEIENEFAACTFISDKTRTMLPFDGEKVNTPDITCINKEKSYQSSLQAPGKNFYLNRLQYIEQSSTGCQRVVSLPELLHPVESIQQIFLATFTSDILWFLTCCDTPRHLPVTIACHNAERCWSSNPDARTAVPLPNYPNVTMVYPPFPEEIAFGKDRTNRGIACHHPKLFILQRKDSIRVIITSANLVARQWNDVTNTVWWQDFPRRADPDLLSLFGHCQRETNHGLKPDFCAQLAGFAASLLTDVPSQAHWILEFTKYNFEHSAGHLVASVPGIHSYKPSYLTESGCSNTIFSEEFLGSVEASVVGLSYLFRSANDSTGAQLKRLASYIRRTRENSLGMLELVLRRNTNVPADPNAVRVLVPNPDDDSRDDFVQLGFLPRSIAKWVSPLWDIGFFKFVGYVYRDEVLGAASCRSNEKVQLVLHVLQGVSISDMSKLIQPYHVVALCSLIASLQRCTGIWRLQEVLGRYKWPESQESDFVYSASSIGGSATTGFQADFSSAAGKKALQHFDSQESDPEWGCWSNREEREAPSIKIIFPTIERVKNGHHGVLSSRRLLCFSEKTWQKWRHSNVLHDAVPNPQDRVGHPMHIKVARRLFTSTRGSRSSSFGWVYSGSHNFSAAAWGQTISRSSRNNQDQSNNAIRAVKKLRVCNYELGIVFVFPPPHEETDSCEGSKIDDIVLPFVVPAPKYGWSDKPATGLAMREAFAEFREGSTSFCGESEVEEEVEEEEEEEADAEGRGEFVAEEEKQEEEAYAEALWSQVESSSSSLSS</sequence>
<evidence type="ECO:0000313" key="8">
    <source>
        <dbReference type="Araport" id="AT5G07400"/>
    </source>
</evidence>
<proteinExistence type="predicted"/>
<dbReference type="Pfam" id="PF00498">
    <property type="entry name" value="FHA"/>
    <property type="match status" value="1"/>
</dbReference>
<dbReference type="PANTHER" id="PTHR12415:SF3">
    <property type="entry name" value="OS04G0403400 PROTEIN"/>
    <property type="match status" value="1"/>
</dbReference>
<dbReference type="Gene3D" id="3.30.70.2330">
    <property type="match status" value="1"/>
</dbReference>
<feature type="region of interest" description="Disordered" evidence="6">
    <location>
        <begin position="1026"/>
        <end position="1084"/>
    </location>
</feature>
<feature type="active site" description="Proton donor/acceptor" evidence="3">
    <location>
        <position position="902"/>
    </location>
</feature>
<gene>
    <name evidence="8" type="ordered locus">At5g07400</name>
    <name evidence="9" type="ORF">AN1_LOCUS21560</name>
</gene>
<dbReference type="InterPro" id="IPR010347">
    <property type="entry name" value="Tdp1"/>
</dbReference>
<dbReference type="InterPro" id="IPR000253">
    <property type="entry name" value="FHA_dom"/>
</dbReference>
<feature type="compositionally biased region" description="Acidic residues" evidence="6">
    <location>
        <begin position="1033"/>
        <end position="1048"/>
    </location>
</feature>
<dbReference type="InterPro" id="IPR008984">
    <property type="entry name" value="SMAD_FHA_dom_sf"/>
</dbReference>
<dbReference type="Araport" id="AT5G07400"/>
<dbReference type="GO" id="GO:0005634">
    <property type="term" value="C:nucleus"/>
    <property type="evidence" value="ECO:0007669"/>
    <property type="project" value="InterPro"/>
</dbReference>
<organism evidence="9 10">
    <name type="scientific">Arabidopsis thaliana</name>
    <name type="common">Mouse-ear cress</name>
    <dbReference type="NCBI Taxonomy" id="3702"/>
    <lineage>
        <taxon>Eukaryota</taxon>
        <taxon>Viridiplantae</taxon>
        <taxon>Streptophyta</taxon>
        <taxon>Embryophyta</taxon>
        <taxon>Tracheophyta</taxon>
        <taxon>Spermatophyta</taxon>
        <taxon>Magnoliopsida</taxon>
        <taxon>eudicotyledons</taxon>
        <taxon>Gunneridae</taxon>
        <taxon>Pentapetalae</taxon>
        <taxon>rosids</taxon>
        <taxon>malvids</taxon>
        <taxon>Brassicales</taxon>
        <taxon>Brassicaceae</taxon>
        <taxon>Camelineae</taxon>
        <taxon>Arabidopsis</taxon>
    </lineage>
</organism>
<keyword evidence="2" id="KW-0378">Hydrolase</keyword>
<dbReference type="GO" id="GO:0016818">
    <property type="term" value="F:hydrolase activity, acting on acid anhydrides, in phosphorus-containing anhydrides"/>
    <property type="evidence" value="ECO:0007669"/>
    <property type="project" value="InterPro"/>
</dbReference>
<dbReference type="SMART" id="SM00910">
    <property type="entry name" value="HIRAN"/>
    <property type="match status" value="1"/>
</dbReference>
<dbReference type="Gene3D" id="2.60.200.20">
    <property type="match status" value="1"/>
</dbReference>
<evidence type="ECO:0000313" key="9">
    <source>
        <dbReference type="EMBL" id="VYS66157.1"/>
    </source>
</evidence>
<dbReference type="GO" id="GO:0008270">
    <property type="term" value="F:zinc ion binding"/>
    <property type="evidence" value="ECO:0007669"/>
    <property type="project" value="InterPro"/>
</dbReference>
<accession>A0A654FZC6</accession>
<feature type="site" description="Interaction with DNA" evidence="5">
    <location>
        <position position="932"/>
    </location>
</feature>
<evidence type="ECO:0000256" key="1">
    <source>
        <dbReference type="ARBA" id="ARBA00022723"/>
    </source>
</evidence>
<dbReference type="Pfam" id="PF08797">
    <property type="entry name" value="HIRAN"/>
    <property type="match status" value="1"/>
</dbReference>
<dbReference type="InterPro" id="IPR014905">
    <property type="entry name" value="HIRAN"/>
</dbReference>
<dbReference type="GeneID" id="830631"/>
<dbReference type="GO" id="GO:0008081">
    <property type="term" value="F:phosphoric diester hydrolase activity"/>
    <property type="evidence" value="ECO:0007669"/>
    <property type="project" value="InterPro"/>
</dbReference>
<evidence type="ECO:0000256" key="3">
    <source>
        <dbReference type="PIRSR" id="PIRSR610347-1"/>
    </source>
</evidence>
<dbReference type="AlphaFoldDB" id="A0A654FZC6"/>
<name>A0A654FZC6_ARATH</name>
<dbReference type="SUPFAM" id="SSF56024">
    <property type="entry name" value="Phospholipase D/nuclease"/>
    <property type="match status" value="2"/>
</dbReference>
<feature type="binding site" evidence="4">
    <location>
        <position position="481"/>
    </location>
    <ligand>
        <name>substrate</name>
    </ligand>
</feature>
<dbReference type="Proteomes" id="UP000426265">
    <property type="component" value="Unassembled WGS sequence"/>
</dbReference>
<evidence type="ECO:0000256" key="4">
    <source>
        <dbReference type="PIRSR" id="PIRSR610347-2"/>
    </source>
</evidence>
<dbReference type="CDD" id="cd09123">
    <property type="entry name" value="PLDc_Tdp1_2"/>
    <property type="match status" value="1"/>
</dbReference>
<evidence type="ECO:0000256" key="2">
    <source>
        <dbReference type="ARBA" id="ARBA00022801"/>
    </source>
</evidence>
<evidence type="ECO:0000256" key="6">
    <source>
        <dbReference type="SAM" id="MobiDB-lite"/>
    </source>
</evidence>
<dbReference type="SMART" id="SM00240">
    <property type="entry name" value="FHA"/>
    <property type="match status" value="1"/>
</dbReference>
<dbReference type="GO" id="GO:0003676">
    <property type="term" value="F:nucleic acid binding"/>
    <property type="evidence" value="ECO:0007669"/>
    <property type="project" value="InterPro"/>
</dbReference>
<evidence type="ECO:0000256" key="5">
    <source>
        <dbReference type="PIRSR" id="PIRSR610347-3"/>
    </source>
</evidence>
<dbReference type="SUPFAM" id="SSF49879">
    <property type="entry name" value="SMAD/FHA domain"/>
    <property type="match status" value="1"/>
</dbReference>
<dbReference type="GO" id="GO:0006281">
    <property type="term" value="P:DNA repair"/>
    <property type="evidence" value="ECO:0007669"/>
    <property type="project" value="InterPro"/>
</dbReference>
<reference evidence="9 10" key="1">
    <citation type="submission" date="2019-11" db="EMBL/GenBank/DDBJ databases">
        <authorList>
            <person name="Jiao W.-B."/>
            <person name="Schneeberger K."/>
        </authorList>
    </citation>
    <scope>NUCLEOTIDE SEQUENCE [LARGE SCALE GENOMIC DNA]</scope>
    <source>
        <strain evidence="10">cv. An-1</strain>
    </source>
</reference>
<dbReference type="PANTHER" id="PTHR12415">
    <property type="entry name" value="TYROSYL-DNA PHOSPHODIESTERASE 1"/>
    <property type="match status" value="1"/>
</dbReference>